<dbReference type="InterPro" id="IPR029063">
    <property type="entry name" value="SAM-dependent_MTases_sf"/>
</dbReference>
<accession>A0A9P1MAQ9</accession>
<protein>
    <recommendedName>
        <fullName evidence="4">S-adenosyl-L-methionine-dependent methyltransferase</fullName>
    </recommendedName>
</protein>
<feature type="transmembrane region" description="Helical" evidence="1">
    <location>
        <begin position="54"/>
        <end position="74"/>
    </location>
</feature>
<dbReference type="SUPFAM" id="SSF53335">
    <property type="entry name" value="S-adenosyl-L-methionine-dependent methyltransferases"/>
    <property type="match status" value="1"/>
</dbReference>
<organism evidence="2 3">
    <name type="scientific">Parascedosporium putredinis</name>
    <dbReference type="NCBI Taxonomy" id="1442378"/>
    <lineage>
        <taxon>Eukaryota</taxon>
        <taxon>Fungi</taxon>
        <taxon>Dikarya</taxon>
        <taxon>Ascomycota</taxon>
        <taxon>Pezizomycotina</taxon>
        <taxon>Sordariomycetes</taxon>
        <taxon>Hypocreomycetidae</taxon>
        <taxon>Microascales</taxon>
        <taxon>Microascaceae</taxon>
        <taxon>Parascedosporium</taxon>
    </lineage>
</organism>
<dbReference type="Gene3D" id="3.40.50.150">
    <property type="entry name" value="Vaccinia Virus protein VP39"/>
    <property type="match status" value="1"/>
</dbReference>
<keyword evidence="1" id="KW-1133">Transmembrane helix</keyword>
<sequence length="384" mass="43191">MASHLVLPLDIAVYALLSSYCLCGGIMEHAAIFRGWTRVHEPQQLKALQTTSGFGALFTYVAPKTTLTLYNAYLTASHPSAATDSTVFYCLNAGLSALLVSWASSALVQVPLQLRIQQDGSQALVRQLNQTTWVRTSAIVLHGLSVFWMLARGTWLLELPQIYSAYQWDLYGIDITSALFPAEPRLHLREHDMRSPVPPDPEWVNNFDIIHQRLLLWGLRASDWPTVLQNHYSLLKPGGWIQLVEGEWVDEDPAFEPQKYPNIAKLSQMIEWVTWKGGMDINTGYYLEDMLRKAGFVGISKTQISLGYGAKARENSWKQRSAHLWAEEFGNMRSRFPIGGIDGIARDLVEFDRILSRLGPELLAYGYAPTLNFVIGQKPLPIQG</sequence>
<gene>
    <name evidence="2" type="ORF">PPNO1_LOCUS5695</name>
</gene>
<dbReference type="EMBL" id="CALLCH030000014">
    <property type="protein sequence ID" value="CAI4216025.1"/>
    <property type="molecule type" value="Genomic_DNA"/>
</dbReference>
<comment type="caution">
    <text evidence="2">The sequence shown here is derived from an EMBL/GenBank/DDBJ whole genome shotgun (WGS) entry which is preliminary data.</text>
</comment>
<keyword evidence="3" id="KW-1185">Reference proteome</keyword>
<keyword evidence="1" id="KW-0472">Membrane</keyword>
<evidence type="ECO:0000313" key="3">
    <source>
        <dbReference type="Proteomes" id="UP000838763"/>
    </source>
</evidence>
<evidence type="ECO:0000256" key="1">
    <source>
        <dbReference type="SAM" id="Phobius"/>
    </source>
</evidence>
<dbReference type="AlphaFoldDB" id="A0A9P1MAQ9"/>
<feature type="transmembrane region" description="Helical" evidence="1">
    <location>
        <begin position="12"/>
        <end position="33"/>
    </location>
</feature>
<proteinExistence type="predicted"/>
<name>A0A9P1MAQ9_9PEZI</name>
<dbReference type="Proteomes" id="UP000838763">
    <property type="component" value="Unassembled WGS sequence"/>
</dbReference>
<evidence type="ECO:0008006" key="4">
    <source>
        <dbReference type="Google" id="ProtNLM"/>
    </source>
</evidence>
<dbReference type="OrthoDB" id="184880at2759"/>
<reference evidence="2" key="1">
    <citation type="submission" date="2022-11" db="EMBL/GenBank/DDBJ databases">
        <authorList>
            <person name="Scott C."/>
            <person name="Bruce N."/>
        </authorList>
    </citation>
    <scope>NUCLEOTIDE SEQUENCE</scope>
</reference>
<evidence type="ECO:0000313" key="2">
    <source>
        <dbReference type="EMBL" id="CAI4216025.1"/>
    </source>
</evidence>
<feature type="transmembrane region" description="Helical" evidence="1">
    <location>
        <begin position="133"/>
        <end position="151"/>
    </location>
</feature>
<keyword evidence="1" id="KW-0812">Transmembrane</keyword>
<feature type="transmembrane region" description="Helical" evidence="1">
    <location>
        <begin position="86"/>
        <end position="112"/>
    </location>
</feature>